<organism evidence="1 2">
    <name type="scientific">Crenichthys baileyi</name>
    <name type="common">White River springfish</name>
    <dbReference type="NCBI Taxonomy" id="28760"/>
    <lineage>
        <taxon>Eukaryota</taxon>
        <taxon>Metazoa</taxon>
        <taxon>Chordata</taxon>
        <taxon>Craniata</taxon>
        <taxon>Vertebrata</taxon>
        <taxon>Euteleostomi</taxon>
        <taxon>Actinopterygii</taxon>
        <taxon>Neopterygii</taxon>
        <taxon>Teleostei</taxon>
        <taxon>Neoteleostei</taxon>
        <taxon>Acanthomorphata</taxon>
        <taxon>Ovalentaria</taxon>
        <taxon>Atherinomorphae</taxon>
        <taxon>Cyprinodontiformes</taxon>
        <taxon>Goodeidae</taxon>
        <taxon>Crenichthys</taxon>
    </lineage>
</organism>
<sequence length="164" mass="18949">MSTLTFMTCDLPSLPIQSSPPLYNMFKSIHHSRVLHPFMYHGYQTLNTRSCLHLRRDPSFMTTTPANNHITIPPLPPCLYHTTPLALLSPKYCSRIHKGRRRTHATTSVHARADTRRTCYGQVLQNHQRHQHARNFPPLTSCNIHILFTIEHATNTLSQHHELD</sequence>
<keyword evidence="2" id="KW-1185">Reference proteome</keyword>
<comment type="caution">
    <text evidence="1">The sequence shown here is derived from an EMBL/GenBank/DDBJ whole genome shotgun (WGS) entry which is preliminary data.</text>
</comment>
<dbReference type="Proteomes" id="UP001311232">
    <property type="component" value="Unassembled WGS sequence"/>
</dbReference>
<gene>
    <name evidence="1" type="ORF">CRENBAI_024768</name>
</gene>
<protein>
    <submittedName>
        <fullName evidence="1">Uncharacterized protein</fullName>
    </submittedName>
</protein>
<dbReference type="EMBL" id="JAHHUM010000367">
    <property type="protein sequence ID" value="KAK5620385.1"/>
    <property type="molecule type" value="Genomic_DNA"/>
</dbReference>
<reference evidence="1 2" key="1">
    <citation type="submission" date="2021-06" db="EMBL/GenBank/DDBJ databases">
        <authorList>
            <person name="Palmer J.M."/>
        </authorList>
    </citation>
    <scope>NUCLEOTIDE SEQUENCE [LARGE SCALE GENOMIC DNA]</scope>
    <source>
        <strain evidence="1 2">MEX-2019</strain>
        <tissue evidence="1">Muscle</tissue>
    </source>
</reference>
<evidence type="ECO:0000313" key="2">
    <source>
        <dbReference type="Proteomes" id="UP001311232"/>
    </source>
</evidence>
<proteinExistence type="predicted"/>
<name>A0AAV9SGL7_9TELE</name>
<dbReference type="AlphaFoldDB" id="A0AAV9SGL7"/>
<accession>A0AAV9SGL7</accession>
<evidence type="ECO:0000313" key="1">
    <source>
        <dbReference type="EMBL" id="KAK5620385.1"/>
    </source>
</evidence>